<evidence type="ECO:0000313" key="2">
    <source>
        <dbReference type="Proteomes" id="UP001150569"/>
    </source>
</evidence>
<proteinExistence type="predicted"/>
<organism evidence="1 2">
    <name type="scientific">Tieghemiomyces parasiticus</name>
    <dbReference type="NCBI Taxonomy" id="78921"/>
    <lineage>
        <taxon>Eukaryota</taxon>
        <taxon>Fungi</taxon>
        <taxon>Fungi incertae sedis</taxon>
        <taxon>Zoopagomycota</taxon>
        <taxon>Kickxellomycotina</taxon>
        <taxon>Dimargaritomycetes</taxon>
        <taxon>Dimargaritales</taxon>
        <taxon>Dimargaritaceae</taxon>
        <taxon>Tieghemiomyces</taxon>
    </lineage>
</organism>
<comment type="caution">
    <text evidence="1">The sequence shown here is derived from an EMBL/GenBank/DDBJ whole genome shotgun (WGS) entry which is preliminary data.</text>
</comment>
<dbReference type="EMBL" id="JANBPT010000677">
    <property type="protein sequence ID" value="KAJ1914581.1"/>
    <property type="molecule type" value="Genomic_DNA"/>
</dbReference>
<keyword evidence="2" id="KW-1185">Reference proteome</keyword>
<evidence type="ECO:0000313" key="1">
    <source>
        <dbReference type="EMBL" id="KAJ1914581.1"/>
    </source>
</evidence>
<dbReference type="AlphaFoldDB" id="A0A9W8DRD9"/>
<protein>
    <submittedName>
        <fullName evidence="1">Uncharacterized protein</fullName>
    </submittedName>
</protein>
<reference evidence="1" key="1">
    <citation type="submission" date="2022-07" db="EMBL/GenBank/DDBJ databases">
        <title>Phylogenomic reconstructions and comparative analyses of Kickxellomycotina fungi.</title>
        <authorList>
            <person name="Reynolds N.K."/>
            <person name="Stajich J.E."/>
            <person name="Barry K."/>
            <person name="Grigoriev I.V."/>
            <person name="Crous P."/>
            <person name="Smith M.E."/>
        </authorList>
    </citation>
    <scope>NUCLEOTIDE SEQUENCE</scope>
    <source>
        <strain evidence="1">RSA 861</strain>
    </source>
</reference>
<accession>A0A9W8DRD9</accession>
<dbReference type="Proteomes" id="UP001150569">
    <property type="component" value="Unassembled WGS sequence"/>
</dbReference>
<gene>
    <name evidence="1" type="ORF">IWQ60_008762</name>
</gene>
<sequence length="133" mass="14312">MLNSCLTNGQCLPINIGTDITQEQPRQVATLGYRIRRDRTSTGIGGPTFPSNQAFITSQHTTELDCAGLVIRSSQLYHSPTIGLIKSSLPSAQLVSFLAKVAGENFGTGDPIAYQELLALLKHAKTVVQQADK</sequence>
<name>A0A9W8DRD9_9FUNG</name>